<dbReference type="InterPro" id="IPR050879">
    <property type="entry name" value="Acyltransferase_3"/>
</dbReference>
<keyword evidence="1" id="KW-0812">Transmembrane</keyword>
<gene>
    <name evidence="3" type="ORF">ATK78_0402</name>
</gene>
<dbReference type="PANTHER" id="PTHR23028:SF53">
    <property type="entry name" value="ACYL_TRANSF_3 DOMAIN-CONTAINING PROTEIN"/>
    <property type="match status" value="1"/>
</dbReference>
<evidence type="ECO:0000313" key="3">
    <source>
        <dbReference type="EMBL" id="TDQ11284.1"/>
    </source>
</evidence>
<evidence type="ECO:0000259" key="2">
    <source>
        <dbReference type="Pfam" id="PF01757"/>
    </source>
</evidence>
<evidence type="ECO:0000313" key="4">
    <source>
        <dbReference type="Proteomes" id="UP000295620"/>
    </source>
</evidence>
<feature type="domain" description="Acyltransferase 3" evidence="2">
    <location>
        <begin position="12"/>
        <end position="346"/>
    </location>
</feature>
<dbReference type="Proteomes" id="UP000295620">
    <property type="component" value="Unassembled WGS sequence"/>
</dbReference>
<accession>A0A4R6SXN8</accession>
<feature type="transmembrane region" description="Helical" evidence="1">
    <location>
        <begin position="325"/>
        <end position="349"/>
    </location>
</feature>
<dbReference type="Pfam" id="PF01757">
    <property type="entry name" value="Acyl_transf_3"/>
    <property type="match status" value="1"/>
</dbReference>
<keyword evidence="1" id="KW-0472">Membrane</keyword>
<comment type="caution">
    <text evidence="3">The sequence shown here is derived from an EMBL/GenBank/DDBJ whole genome shotgun (WGS) entry which is preliminary data.</text>
</comment>
<reference evidence="3 4" key="1">
    <citation type="submission" date="2019-03" db="EMBL/GenBank/DDBJ databases">
        <title>Genomic Encyclopedia of Archaeal and Bacterial Type Strains, Phase II (KMG-II): from individual species to whole genera.</title>
        <authorList>
            <person name="Goeker M."/>
        </authorList>
    </citation>
    <scope>NUCLEOTIDE SEQUENCE [LARGE SCALE GENOMIC DNA]</scope>
    <source>
        <strain evidence="3 4">DSM 19035</strain>
    </source>
</reference>
<keyword evidence="4" id="KW-1185">Reference proteome</keyword>
<dbReference type="InterPro" id="IPR002656">
    <property type="entry name" value="Acyl_transf_3_dom"/>
</dbReference>
<dbReference type="GO" id="GO:0016747">
    <property type="term" value="F:acyltransferase activity, transferring groups other than amino-acyl groups"/>
    <property type="evidence" value="ECO:0007669"/>
    <property type="project" value="InterPro"/>
</dbReference>
<feature type="transmembrane region" description="Helical" evidence="1">
    <location>
        <begin position="152"/>
        <end position="171"/>
    </location>
</feature>
<feature type="transmembrane region" description="Helical" evidence="1">
    <location>
        <begin position="236"/>
        <end position="256"/>
    </location>
</feature>
<sequence>MLKTLKPNFSTLDGIRGIAAFYVVINHCRGHLLIGGGELAKIKPVAEWTMLEKVYYTLLQATALGSEFVILFFVLSGFSIAYSLRNQQALKSFYLKRFIRLYPPYIAALIWAAFTYHMIDKYFHALNGESISVFEDFNTTIRNLFYITTGDYIGQFWSLIHEVFFYLLVPFALLKKRWYYIASVVLYLVGIFIPVDFQYLNKFTEFLLKYNIYFTVGVYLYYNYDSFKKYFLISKSYVFYGILCFLFGLEVILNYLIDINEISFFIASIASILLIVNFLEKNITNMVIRKLGEMSYTIYIIHFASMYIFYLILLKVGVTKDVDKIMVWWVWPTGVVFCLITAIPFYYLIEKNTKKILEYLRKDKQSS</sequence>
<feature type="transmembrane region" description="Helical" evidence="1">
    <location>
        <begin position="262"/>
        <end position="279"/>
    </location>
</feature>
<dbReference type="GO" id="GO:0000271">
    <property type="term" value="P:polysaccharide biosynthetic process"/>
    <property type="evidence" value="ECO:0007669"/>
    <property type="project" value="TreeGrafter"/>
</dbReference>
<proteinExistence type="predicted"/>
<protein>
    <submittedName>
        <fullName evidence="3">Peptidoglycan/LPS O-acetylase OafA/YrhL</fullName>
    </submittedName>
</protein>
<dbReference type="GO" id="GO:0016020">
    <property type="term" value="C:membrane"/>
    <property type="evidence" value="ECO:0007669"/>
    <property type="project" value="TreeGrafter"/>
</dbReference>
<dbReference type="AlphaFoldDB" id="A0A4R6SXN8"/>
<feature type="transmembrane region" description="Helical" evidence="1">
    <location>
        <begin position="206"/>
        <end position="224"/>
    </location>
</feature>
<keyword evidence="1" id="KW-1133">Transmembrane helix</keyword>
<dbReference type="EMBL" id="SNYC01000003">
    <property type="protein sequence ID" value="TDQ11284.1"/>
    <property type="molecule type" value="Genomic_DNA"/>
</dbReference>
<feature type="transmembrane region" description="Helical" evidence="1">
    <location>
        <begin position="291"/>
        <end position="313"/>
    </location>
</feature>
<evidence type="ECO:0000256" key="1">
    <source>
        <dbReference type="SAM" id="Phobius"/>
    </source>
</evidence>
<organism evidence="3 4">
    <name type="scientific">Pedobacter metabolipauper</name>
    <dbReference type="NCBI Taxonomy" id="425513"/>
    <lineage>
        <taxon>Bacteria</taxon>
        <taxon>Pseudomonadati</taxon>
        <taxon>Bacteroidota</taxon>
        <taxon>Sphingobacteriia</taxon>
        <taxon>Sphingobacteriales</taxon>
        <taxon>Sphingobacteriaceae</taxon>
        <taxon>Pedobacter</taxon>
    </lineage>
</organism>
<dbReference type="RefSeq" id="WP_133574366.1">
    <property type="nucleotide sequence ID" value="NZ_SNYC01000003.1"/>
</dbReference>
<feature type="transmembrane region" description="Helical" evidence="1">
    <location>
        <begin position="54"/>
        <end position="80"/>
    </location>
</feature>
<dbReference type="PANTHER" id="PTHR23028">
    <property type="entry name" value="ACETYLTRANSFERASE"/>
    <property type="match status" value="1"/>
</dbReference>
<dbReference type="OrthoDB" id="290051at2"/>
<name>A0A4R6SXN8_9SPHI</name>
<feature type="transmembrane region" description="Helical" evidence="1">
    <location>
        <begin position="178"/>
        <end position="200"/>
    </location>
</feature>
<feature type="transmembrane region" description="Helical" evidence="1">
    <location>
        <begin position="101"/>
        <end position="119"/>
    </location>
</feature>